<protein>
    <submittedName>
        <fullName evidence="1">Uncharacterized protein</fullName>
    </submittedName>
</protein>
<evidence type="ECO:0000313" key="2">
    <source>
        <dbReference type="Proteomes" id="UP001259587"/>
    </source>
</evidence>
<comment type="caution">
    <text evidence="1">The sequence shown here is derived from an EMBL/GenBank/DDBJ whole genome shotgun (WGS) entry which is preliminary data.</text>
</comment>
<dbReference type="EMBL" id="JAVDTH010000012">
    <property type="protein sequence ID" value="MDR6712847.1"/>
    <property type="molecule type" value="Genomic_DNA"/>
</dbReference>
<accession>A0ACC6K379</accession>
<keyword evidence="2" id="KW-1185">Reference proteome</keyword>
<dbReference type="Proteomes" id="UP001259587">
    <property type="component" value="Unassembled WGS sequence"/>
</dbReference>
<organism evidence="1 2">
    <name type="scientific">Pseudomonas hunanensis</name>
    <dbReference type="NCBI Taxonomy" id="1247546"/>
    <lineage>
        <taxon>Bacteria</taxon>
        <taxon>Pseudomonadati</taxon>
        <taxon>Pseudomonadota</taxon>
        <taxon>Gammaproteobacteria</taxon>
        <taxon>Pseudomonadales</taxon>
        <taxon>Pseudomonadaceae</taxon>
        <taxon>Pseudomonas</taxon>
    </lineage>
</organism>
<proteinExistence type="predicted"/>
<evidence type="ECO:0000313" key="1">
    <source>
        <dbReference type="EMBL" id="MDR6712847.1"/>
    </source>
</evidence>
<gene>
    <name evidence="1" type="ORF">J2W83_002449</name>
</gene>
<reference evidence="1" key="1">
    <citation type="submission" date="2023-07" db="EMBL/GenBank/DDBJ databases">
        <title>Sorghum-associated microbial communities from plants grown in Nebraska, USA.</title>
        <authorList>
            <person name="Schachtman D."/>
        </authorList>
    </citation>
    <scope>NUCLEOTIDE SEQUENCE</scope>
    <source>
        <strain evidence="1">BE56</strain>
    </source>
</reference>
<sequence length="57" mass="6568">MLKPHYPGYGARAEMKRLDAVQWPPEWHHWSPGNARDWQEANGVGLTRSGEKSHSTR</sequence>
<name>A0ACC6K379_9PSED</name>